<name>K7YZA9_BDEBC</name>
<dbReference type="Gene3D" id="3.30.460.10">
    <property type="entry name" value="Beta Polymerase, domain 2"/>
    <property type="match status" value="1"/>
</dbReference>
<dbReference type="PATRIC" id="fig|1069642.3.peg.3374"/>
<evidence type="ECO:0000313" key="2">
    <source>
        <dbReference type="EMBL" id="AFY03083.1"/>
    </source>
</evidence>
<dbReference type="PANTHER" id="PTHR47837">
    <property type="entry name" value="GTP PYROPHOSPHOKINASE YJBM"/>
    <property type="match status" value="1"/>
</dbReference>
<dbReference type="InterPro" id="IPR052366">
    <property type="entry name" value="GTP_Pyrophosphokinase"/>
</dbReference>
<dbReference type="EMBL" id="CP002930">
    <property type="protein sequence ID" value="AFY03083.1"/>
    <property type="molecule type" value="Genomic_DNA"/>
</dbReference>
<dbReference type="KEGG" id="bbat:Bdt_3408"/>
<protein>
    <submittedName>
        <fullName evidence="2">RelA/SpoT domain-containing protein</fullName>
    </submittedName>
</protein>
<evidence type="ECO:0000313" key="3">
    <source>
        <dbReference type="Proteomes" id="UP000010074"/>
    </source>
</evidence>
<dbReference type="Proteomes" id="UP000010074">
    <property type="component" value="Chromosome"/>
</dbReference>
<reference evidence="2 3" key="1">
    <citation type="journal article" date="2012" name="BMC Genomics">
        <title>Genome analysis of a simultaneously predatory and prey-independent, novel Bdellovibrio bacteriovorus from the River Tiber, supports in silico predictions of both ancient and recent lateral gene transfer from diverse bacteria.</title>
        <authorList>
            <person name="Hobley L."/>
            <person name="Lerner T.R."/>
            <person name="Williams L.E."/>
            <person name="Lambert C."/>
            <person name="Till R."/>
            <person name="Milner D.S."/>
            <person name="Basford S.M."/>
            <person name="Capeness M.J."/>
            <person name="Fenton A.K."/>
            <person name="Atterbury R.J."/>
            <person name="Harris M.A."/>
            <person name="Sockett R.E."/>
        </authorList>
    </citation>
    <scope>NUCLEOTIDE SEQUENCE [LARGE SCALE GENOMIC DNA]</scope>
    <source>
        <strain evidence="2 3">Tiberius</strain>
    </source>
</reference>
<sequence>MGSVELEYSKAKIDRAGELLKSKSGSDEEIASALEVLSSWRAYHAIPLDSFAAVLRQRIQKISDRAIAAQRLKRTPSILLKLSNHKTMRLSAMQDIGGLRAILESTEEVYELLGLYKRSKSKHALFSLDDYIENPKPDGYRSIHLVYKLSKTPSLFLELQFRSQLQHIWATGVEVFGTLQNSSFKSGQGNRRWLEFFALLSSVFAIKESKPILKAHKEMSKLELIEKVQKEIRELHVIENLSVYTAAYKTISKSSSKGRKGHYSLILLNSRENTISLETYGASQFDAAVQAYLDLERKYFEDTLINVVLVNTGDLKKLEMSYPNYFMDTKTLVQNLSLIMMGKFF</sequence>
<dbReference type="Pfam" id="PF04607">
    <property type="entry name" value="RelA_SpoT"/>
    <property type="match status" value="1"/>
</dbReference>
<feature type="domain" description="RelA/SpoT" evidence="1">
    <location>
        <begin position="70"/>
        <end position="184"/>
    </location>
</feature>
<dbReference type="RefSeq" id="WP_015092491.1">
    <property type="nucleotide sequence ID" value="NC_019567.1"/>
</dbReference>
<dbReference type="CDD" id="cd05399">
    <property type="entry name" value="NT_Rel-Spo_like"/>
    <property type="match status" value="1"/>
</dbReference>
<gene>
    <name evidence="2" type="ORF">Bdt_3408</name>
</gene>
<dbReference type="HOGENOM" id="CLU_061357_0_0_7"/>
<proteinExistence type="predicted"/>
<dbReference type="GO" id="GO:0015969">
    <property type="term" value="P:guanosine tetraphosphate metabolic process"/>
    <property type="evidence" value="ECO:0007669"/>
    <property type="project" value="InterPro"/>
</dbReference>
<dbReference type="STRING" id="1069642.Bdt_3408"/>
<dbReference type="InterPro" id="IPR043519">
    <property type="entry name" value="NT_sf"/>
</dbReference>
<dbReference type="PANTHER" id="PTHR47837:SF1">
    <property type="entry name" value="GTP PYROPHOSPHOKINASE YJBM"/>
    <property type="match status" value="1"/>
</dbReference>
<organism evidence="2 3">
    <name type="scientific">Bdellovibrio bacteriovorus str. Tiberius</name>
    <dbReference type="NCBI Taxonomy" id="1069642"/>
    <lineage>
        <taxon>Bacteria</taxon>
        <taxon>Pseudomonadati</taxon>
        <taxon>Bdellovibrionota</taxon>
        <taxon>Bdellovibrionia</taxon>
        <taxon>Bdellovibrionales</taxon>
        <taxon>Pseudobdellovibrionaceae</taxon>
        <taxon>Bdellovibrio</taxon>
    </lineage>
</organism>
<dbReference type="SMART" id="SM00954">
    <property type="entry name" value="RelA_SpoT"/>
    <property type="match status" value="1"/>
</dbReference>
<dbReference type="InterPro" id="IPR007685">
    <property type="entry name" value="RelA_SpoT"/>
</dbReference>
<dbReference type="AlphaFoldDB" id="K7YZA9"/>
<evidence type="ECO:0000259" key="1">
    <source>
        <dbReference type="SMART" id="SM00954"/>
    </source>
</evidence>
<accession>K7YZA9</accession>
<dbReference type="OrthoDB" id="9789634at2"/>
<dbReference type="SUPFAM" id="SSF81301">
    <property type="entry name" value="Nucleotidyltransferase"/>
    <property type="match status" value="1"/>
</dbReference>